<name>A0A7Z8JYG5_9CELL</name>
<feature type="compositionally biased region" description="Low complexity" evidence="1">
    <location>
        <begin position="358"/>
        <end position="367"/>
    </location>
</feature>
<dbReference type="InterPro" id="IPR003615">
    <property type="entry name" value="HNH_nuc"/>
</dbReference>
<proteinExistence type="predicted"/>
<feature type="region of interest" description="Disordered" evidence="1">
    <location>
        <begin position="224"/>
        <end position="246"/>
    </location>
</feature>
<organism evidence="3 4">
    <name type="scientific">Cellulomonas hominis</name>
    <dbReference type="NCBI Taxonomy" id="156981"/>
    <lineage>
        <taxon>Bacteria</taxon>
        <taxon>Bacillati</taxon>
        <taxon>Actinomycetota</taxon>
        <taxon>Actinomycetes</taxon>
        <taxon>Micrococcales</taxon>
        <taxon>Cellulomonadaceae</taxon>
        <taxon>Cellulomonas</taxon>
    </lineage>
</organism>
<feature type="compositionally biased region" description="Low complexity" evidence="1">
    <location>
        <begin position="404"/>
        <end position="456"/>
    </location>
</feature>
<dbReference type="EMBL" id="SZYE01000083">
    <property type="protein sequence ID" value="TKR23437.1"/>
    <property type="molecule type" value="Genomic_DNA"/>
</dbReference>
<accession>A0A7Z8JYG5</accession>
<protein>
    <submittedName>
        <fullName evidence="3">DUF222 domain-containing protein</fullName>
    </submittedName>
</protein>
<dbReference type="AlphaFoldDB" id="A0A7Z8JYG5"/>
<evidence type="ECO:0000256" key="1">
    <source>
        <dbReference type="SAM" id="MobiDB-lite"/>
    </source>
</evidence>
<feature type="compositionally biased region" description="Basic residues" evidence="1">
    <location>
        <begin position="231"/>
        <end position="241"/>
    </location>
</feature>
<dbReference type="RefSeq" id="WP_154729779.1">
    <property type="nucleotide sequence ID" value="NZ_SZYE01000083.1"/>
</dbReference>
<feature type="domain" description="DUF222" evidence="2">
    <location>
        <begin position="89"/>
        <end position="297"/>
    </location>
</feature>
<dbReference type="CDD" id="cd00085">
    <property type="entry name" value="HNHc"/>
    <property type="match status" value="1"/>
</dbReference>
<dbReference type="Proteomes" id="UP000308121">
    <property type="component" value="Unassembled WGS sequence"/>
</dbReference>
<feature type="region of interest" description="Disordered" evidence="1">
    <location>
        <begin position="623"/>
        <end position="646"/>
    </location>
</feature>
<reference evidence="3 4" key="1">
    <citation type="submission" date="2019-05" db="EMBL/GenBank/DDBJ databases">
        <title>Genome sequence of Cellulomonas hominis strain CS1.</title>
        <authorList>
            <person name="Belmont J."/>
            <person name="Maclea K.S."/>
        </authorList>
    </citation>
    <scope>NUCLEOTIDE SEQUENCE [LARGE SCALE GENOMIC DNA]</scope>
    <source>
        <strain evidence="3 4">CS1</strain>
    </source>
</reference>
<feature type="region of interest" description="Disordered" evidence="1">
    <location>
        <begin position="306"/>
        <end position="463"/>
    </location>
</feature>
<evidence type="ECO:0000313" key="3">
    <source>
        <dbReference type="EMBL" id="TKR23437.1"/>
    </source>
</evidence>
<feature type="compositionally biased region" description="Basic and acidic residues" evidence="1">
    <location>
        <begin position="635"/>
        <end position="646"/>
    </location>
</feature>
<dbReference type="Pfam" id="PF02720">
    <property type="entry name" value="DUF222"/>
    <property type="match status" value="1"/>
</dbReference>
<evidence type="ECO:0000313" key="4">
    <source>
        <dbReference type="Proteomes" id="UP000308121"/>
    </source>
</evidence>
<dbReference type="OrthoDB" id="5140334at2"/>
<evidence type="ECO:0000259" key="2">
    <source>
        <dbReference type="Pfam" id="PF02720"/>
    </source>
</evidence>
<gene>
    <name evidence="3" type="ORF">FA014_11285</name>
</gene>
<dbReference type="InterPro" id="IPR003870">
    <property type="entry name" value="DUF222"/>
</dbReference>
<comment type="caution">
    <text evidence="3">The sequence shown here is derived from an EMBL/GenBank/DDBJ whole genome shotgun (WGS) entry which is preliminary data.</text>
</comment>
<sequence length="646" mass="68018">MALDLQEHPDGDVVAAVVLPVYGPDGACLTDLGPDPVVATGGSPRTGEQRQVEAIRSCPPGPVLDAWLRGLDLDVLPSAVLVEVVAARARMESHQHAAMLDAIAVLASREEMRPDWSPLAGAPPTQACVAGDELAMRLGWPRVTATKTVHRAVVLDSLLGQTHEALEAGHIDAARAQVLAATLADLPFQVAHAVEDAVLPDAHQCSVAQLRQRVEREVRLLDPEGAAGRHDRARRTRRVSHPRPQPDGMASMWLVLDAEDAIRVDGVLTHAAKTAKALGDPRTLDQLRADGLRDLVVGDVPASDGPAFEVQLTPGPPQPPQPRRAWNGTWFSDRDGPVLAPPVEPIPIATLTPLGETAAHPAPGQEAPAPPDAAPAAPTAHRVSGSEAPAQRGAVPTAHRVSGGEHAASPVAAPAAHTGAETTTDADTEVGTATGNETSTVATAPDPPTVAAAPTARRGCTRCSGRPGAEVRITIAASTLLGLDDQPAHLDGHGPLDATRARALATGGVWQRVVTDPLTDRVLDVGRERYRPPTALAELVRTRDATCAAPGCTVPARCCDLDHTEEFHPRPGTDPDTPLGRTDADNLGPLCHRHHRLKTDGDFRLRQIQPGLFEWITPTGHRYLTRPGTGQSHDATADPHDAPPPF</sequence>